<gene>
    <name evidence="7" type="ORF">PARMNEM_LOCUS4896</name>
</gene>
<dbReference type="SMART" id="SM00064">
    <property type="entry name" value="FYVE"/>
    <property type="match status" value="1"/>
</dbReference>
<dbReference type="InterPro" id="IPR011011">
    <property type="entry name" value="Znf_FYVE_PHD"/>
</dbReference>
<accession>A0AAV1KKC2</accession>
<dbReference type="Pfam" id="PF25569">
    <property type="entry name" value="TPR_ZFYVE26"/>
    <property type="match status" value="1"/>
</dbReference>
<keyword evidence="2" id="KW-0479">Metal-binding</keyword>
<keyword evidence="3 5" id="KW-0863">Zinc-finger</keyword>
<dbReference type="Gene3D" id="3.30.40.10">
    <property type="entry name" value="Zinc/RING finger domain, C3HC4 (zinc finger)"/>
    <property type="match status" value="1"/>
</dbReference>
<dbReference type="InterPro" id="IPR017455">
    <property type="entry name" value="Znf_FYVE-rel"/>
</dbReference>
<dbReference type="GO" id="GO:0032465">
    <property type="term" value="P:regulation of cytokinesis"/>
    <property type="evidence" value="ECO:0007669"/>
    <property type="project" value="TreeGrafter"/>
</dbReference>
<evidence type="ECO:0000313" key="8">
    <source>
        <dbReference type="Proteomes" id="UP001314205"/>
    </source>
</evidence>
<keyword evidence="4" id="KW-0862">Zinc</keyword>
<protein>
    <recommendedName>
        <fullName evidence="6">FYVE-type domain-containing protein</fullName>
    </recommendedName>
</protein>
<dbReference type="GO" id="GO:0030496">
    <property type="term" value="C:midbody"/>
    <property type="evidence" value="ECO:0007669"/>
    <property type="project" value="TreeGrafter"/>
</dbReference>
<evidence type="ECO:0000256" key="1">
    <source>
        <dbReference type="ARBA" id="ARBA00022553"/>
    </source>
</evidence>
<comment type="caution">
    <text evidence="7">The sequence shown here is derived from an EMBL/GenBank/DDBJ whole genome shotgun (WGS) entry which is preliminary data.</text>
</comment>
<evidence type="ECO:0000313" key="7">
    <source>
        <dbReference type="EMBL" id="CAK1583505.1"/>
    </source>
</evidence>
<dbReference type="GO" id="GO:0032266">
    <property type="term" value="F:phosphatidylinositol-3-phosphate binding"/>
    <property type="evidence" value="ECO:0007669"/>
    <property type="project" value="InterPro"/>
</dbReference>
<dbReference type="Pfam" id="PF01363">
    <property type="entry name" value="FYVE"/>
    <property type="match status" value="1"/>
</dbReference>
<dbReference type="PROSITE" id="PS50178">
    <property type="entry name" value="ZF_FYVE"/>
    <property type="match status" value="1"/>
</dbReference>
<evidence type="ECO:0000256" key="2">
    <source>
        <dbReference type="ARBA" id="ARBA00022723"/>
    </source>
</evidence>
<evidence type="ECO:0000259" key="6">
    <source>
        <dbReference type="PROSITE" id="PS50178"/>
    </source>
</evidence>
<dbReference type="InterPro" id="IPR028730">
    <property type="entry name" value="ZFYVE26"/>
</dbReference>
<dbReference type="GO" id="GO:0005765">
    <property type="term" value="C:lysosomal membrane"/>
    <property type="evidence" value="ECO:0007669"/>
    <property type="project" value="TreeGrafter"/>
</dbReference>
<organism evidence="7 8">
    <name type="scientific">Parnassius mnemosyne</name>
    <name type="common">clouded apollo</name>
    <dbReference type="NCBI Taxonomy" id="213953"/>
    <lineage>
        <taxon>Eukaryota</taxon>
        <taxon>Metazoa</taxon>
        <taxon>Ecdysozoa</taxon>
        <taxon>Arthropoda</taxon>
        <taxon>Hexapoda</taxon>
        <taxon>Insecta</taxon>
        <taxon>Pterygota</taxon>
        <taxon>Neoptera</taxon>
        <taxon>Endopterygota</taxon>
        <taxon>Lepidoptera</taxon>
        <taxon>Glossata</taxon>
        <taxon>Ditrysia</taxon>
        <taxon>Papilionoidea</taxon>
        <taxon>Papilionidae</taxon>
        <taxon>Parnassiinae</taxon>
        <taxon>Parnassini</taxon>
        <taxon>Parnassius</taxon>
        <taxon>Driopa</taxon>
    </lineage>
</organism>
<sequence>MREEELKYLLYLLDDLGETIFEEVMQIYYDAEESKSCKGLSHETLEFFKRNLKSNPVTTSEILRYIQGQECEDETNVEKIQRLYLEALKYELTIYNNTDRLITLLSLVRWYDKFLPEFVNEVLKPLSEEPLRQYRKQILLSLIPQGRPEMLNIISDFMHKNEPQKEFKLTPEYMLELCYQEKTHWLLKAAHIYKQQLHDMKNVTFKINNFTKQILIMVLIDLTNCPETYDLPSLVHQLTNIFSILEAYTTTDNQLQFYITEIKRELTVIKFCLENNCKIMTTSIFSQVLTQSALTVISQVCRLSKIDRYKVSRLLNTNNDFITELMTLSDKSFCKTQKQLSTNWDTSTYNSYCAITKIIDTILNSSKGIDNTQDMNCSLDDIKRLVLSIQPLQNCIELIETIFSCLFLRFEYFSCYEHNQDYPCGTHSECSYFYSKKQSKQLNPFNSTSTGFMCNSFTTQIILNTLKICLETLAERKENKVGNIDPNIAARFKKMMQVVNHSIWKLQLVSTLSPDTSPLQLKLCLDYVEVDESSDDEEREIEIKVTRKKPKVKRRHTNPKPELDQVMLASTISAMETAYVAKENSIDFISVMLAKPNCLVALALYHNDFPKANQILEMFDLADSEIATEVQFTEQLRHLVAKIKNIICYRDNIRYPSKELSALSVVSTEVMGLVEGFLASNRAPNSFDIIELATRHPHLQLYNHQNAPFINAVDILLSSGLNREITYGLINVVERKLAEVRCSTDVAAVKKTNYIRFVEDIASVTFEIFGNTEKSFDFVDNICGLITDCRIPIKHKEFCKLNQLSKELRQSCQDLEDIINPNRSSACDENLLQKYHQIYMNVVAASDKDICNIAEVSHNGNKKTRVHYLRMCYMYAKSVSQLEQEDNRSNDSVADAPYFFILERHLHDIFGNMINNKDIPVTYLEPICKKLNVNLIPKLILNFCPSITLVGPHKEANEENFNNLLQVVYDFKNPEENLFLELVTNFAPLPRSPDPQCLTYIVLHNWVLAHIIKKIHTTLNDSNVQQNVDARTKCLNKYMDLERFECTKVLFDGNKYLASLHTTVDLDKLFLYMPRLLESGKILQCLKIIDALSERQLMCSANLLNLRDLILFKLATNPKISNNWKYCQHLKCPELKVDLILNNLSCWPAEGAIEVLDYLRFILDPIALEEGLYEKCTDWMFKIPLYEQIATIMGVGHWYKAYEKSIENPETIIDVLMDSQQFKLCLEWADAHNVSEHMKNLIVVNLLRQLFEYTNQATPDVVRELLMRLSATQAMDLIQEEMSKVRNVEILQVCIDFISEHSFDWKSFENIKIGLQIMLEITVNMRHLFWELIEKPLLMIEQFLMNGRLESLTDIINKIAPSLKKDPSGDNLYYNIKSIETLVISRNAVDALLRYYAEKALDMKNPRNVCPSPPKPWDDSLLQSIDSINLETASKPFMMPEQVPTKEQWVEDYTTDRCMMCKISIFSMIIRRHHCRRCGRLVCHACSRNRMHVPTYPSGVKFRVCDDCYTQTMTRRSNSEQDNLIMSSNSDSGGSGITCMDWCLSTNSNKNEAVRTEFSYEFTPNVTLCLTIMKMHSTNLDYPRFLLDRSDEVARELTKGGDARLLVRARRSLLLAAAELYSRTPQEKSGGARVWEAGAAHAARCLAHADAIATLVKHQAHHLMPHHHAHPSQIVRSLLEAEKWELALEIATKSGIPRNSVLAAWGKACLKAGCFKEARKKFAHCFKNTLNVSIDEEFEYGKEASENQLVNKRVHSMRLSERSGSMTSVQSDGRSRINPPLLNEIISMLEDMNYPVNQQLLNKAETIKNTNEKLAIMNASKKKIPLTEPALNIMHILASVKKIKQGDYSDFCTATVQPKKTLAQGLLRRNNNHSEPKVDHQHKRLDPFFYKECVYYLSNYGSHVANIMFYMKHSDMAEVIRYCYDNLVDKETFTETVYMECLKKDKVNELLKAMSDMDSTLEMWAEYIMHICRTLEMSKRLEALYALQCGTGQQARAAATCALLYARRTPPAAAPHAALQARHHHLVAALHHLAHCVPVTAKLNDPKSLQFNLDKATIDNLMTTITRQIELAKYLAACEASNRLNEKVLHEVIPVQSNRKDDESKDFRPLTLFGSNTDKIRLVAAVLATGETIEGGFDLAFKIITEHKLDSMNIYTHVARYLVNADRFMEVKTLAQCIRTSKETAANLMSDQVLESGVSAVVTRCESRGQLHDEQAEILIADIHSVSIKISCYLVCRNVSSAYILAARHERTNDLRRVLQEAERLGNDQVRNACLKRLTSKNVLS</sequence>
<name>A0AAV1KKC2_9NEOP</name>
<dbReference type="GO" id="GO:0000281">
    <property type="term" value="P:mitotic cytokinesis"/>
    <property type="evidence" value="ECO:0007669"/>
    <property type="project" value="InterPro"/>
</dbReference>
<dbReference type="InterPro" id="IPR057946">
    <property type="entry name" value="TPR_ZFYVE26"/>
</dbReference>
<proteinExistence type="predicted"/>
<evidence type="ECO:0000256" key="4">
    <source>
        <dbReference type="ARBA" id="ARBA00022833"/>
    </source>
</evidence>
<dbReference type="SUPFAM" id="SSF57903">
    <property type="entry name" value="FYVE/PHD zinc finger"/>
    <property type="match status" value="1"/>
</dbReference>
<dbReference type="InterPro" id="IPR000306">
    <property type="entry name" value="Znf_FYVE"/>
</dbReference>
<dbReference type="GO" id="GO:0008270">
    <property type="term" value="F:zinc ion binding"/>
    <property type="evidence" value="ECO:0007669"/>
    <property type="project" value="UniProtKB-KW"/>
</dbReference>
<dbReference type="PANTHER" id="PTHR46591:SF1">
    <property type="entry name" value="ZINC FINGER FYVE DOMAIN-CONTAINING PROTEIN 26"/>
    <property type="match status" value="1"/>
</dbReference>
<dbReference type="Proteomes" id="UP001314205">
    <property type="component" value="Unassembled WGS sequence"/>
</dbReference>
<dbReference type="GO" id="GO:0005813">
    <property type="term" value="C:centrosome"/>
    <property type="evidence" value="ECO:0007669"/>
    <property type="project" value="TreeGrafter"/>
</dbReference>
<evidence type="ECO:0000256" key="3">
    <source>
        <dbReference type="ARBA" id="ARBA00022771"/>
    </source>
</evidence>
<dbReference type="InterPro" id="IPR013083">
    <property type="entry name" value="Znf_RING/FYVE/PHD"/>
</dbReference>
<dbReference type="PANTHER" id="PTHR46591">
    <property type="entry name" value="ZINC FINGER FYVE DOMAIN-CONTAINING PROTEIN 26"/>
    <property type="match status" value="1"/>
</dbReference>
<keyword evidence="1" id="KW-0597">Phosphoprotein</keyword>
<dbReference type="EMBL" id="CAVLGL010000057">
    <property type="protein sequence ID" value="CAK1583505.1"/>
    <property type="molecule type" value="Genomic_DNA"/>
</dbReference>
<dbReference type="GO" id="GO:0000724">
    <property type="term" value="P:double-strand break repair via homologous recombination"/>
    <property type="evidence" value="ECO:0007669"/>
    <property type="project" value="InterPro"/>
</dbReference>
<evidence type="ECO:0000256" key="5">
    <source>
        <dbReference type="PROSITE-ProRule" id="PRU00091"/>
    </source>
</evidence>
<keyword evidence="8" id="KW-1185">Reference proteome</keyword>
<reference evidence="7 8" key="1">
    <citation type="submission" date="2023-11" db="EMBL/GenBank/DDBJ databases">
        <authorList>
            <person name="Hedman E."/>
            <person name="Englund M."/>
            <person name="Stromberg M."/>
            <person name="Nyberg Akerstrom W."/>
            <person name="Nylinder S."/>
            <person name="Jareborg N."/>
            <person name="Kallberg Y."/>
            <person name="Kronander E."/>
        </authorList>
    </citation>
    <scope>NUCLEOTIDE SEQUENCE [LARGE SCALE GENOMIC DNA]</scope>
</reference>
<feature type="domain" description="FYVE-type" evidence="6">
    <location>
        <begin position="1452"/>
        <end position="1513"/>
    </location>
</feature>